<comment type="similarity">
    <text evidence="1">Belongs to the ribonucleoside diphosphate reductase class-2 family.</text>
</comment>
<dbReference type="RefSeq" id="WP_022360027.1">
    <property type="nucleotide sequence ID" value="NZ_CAUWBW010000005.1"/>
</dbReference>
<evidence type="ECO:0000256" key="2">
    <source>
        <dbReference type="ARBA" id="ARBA00012274"/>
    </source>
</evidence>
<comment type="catalytic activity">
    <reaction evidence="5">
        <text>a 2'-deoxyribonucleoside 5'-diphosphate + [thioredoxin]-disulfide + H2O = a ribonucleoside 5'-diphosphate + [thioredoxin]-dithiol</text>
        <dbReference type="Rhea" id="RHEA:23252"/>
        <dbReference type="Rhea" id="RHEA-COMP:10698"/>
        <dbReference type="Rhea" id="RHEA-COMP:10700"/>
        <dbReference type="ChEBI" id="CHEBI:15377"/>
        <dbReference type="ChEBI" id="CHEBI:29950"/>
        <dbReference type="ChEBI" id="CHEBI:50058"/>
        <dbReference type="ChEBI" id="CHEBI:57930"/>
        <dbReference type="ChEBI" id="CHEBI:73316"/>
        <dbReference type="EC" id="1.17.4.1"/>
    </reaction>
</comment>
<dbReference type="Proteomes" id="UP000241048">
    <property type="component" value="Unassembled WGS sequence"/>
</dbReference>
<gene>
    <name evidence="7" type="ORF">C7U56_14130</name>
</gene>
<evidence type="ECO:0000256" key="1">
    <source>
        <dbReference type="ARBA" id="ARBA00007405"/>
    </source>
</evidence>
<dbReference type="InterPro" id="IPR024434">
    <property type="entry name" value="TSCPD_dom"/>
</dbReference>
<evidence type="ECO:0000256" key="4">
    <source>
        <dbReference type="ARBA" id="ARBA00022741"/>
    </source>
</evidence>
<dbReference type="InterPro" id="IPR023806">
    <property type="entry name" value="CHP03905"/>
</dbReference>
<protein>
    <recommendedName>
        <fullName evidence="2">ribonucleoside-diphosphate reductase</fullName>
        <ecNumber evidence="2">1.17.4.1</ecNumber>
    </recommendedName>
</protein>
<dbReference type="NCBIfam" id="TIGR03905">
    <property type="entry name" value="TIGR03905_4_Cys"/>
    <property type="match status" value="1"/>
</dbReference>
<dbReference type="EMBL" id="PYLO01000006">
    <property type="protein sequence ID" value="PST35991.1"/>
    <property type="molecule type" value="Genomic_DNA"/>
</dbReference>
<dbReference type="Pfam" id="PF12637">
    <property type="entry name" value="TSCPD"/>
    <property type="match status" value="1"/>
</dbReference>
<organism evidence="7 8">
    <name type="scientific">Clostridium fessum</name>
    <dbReference type="NCBI Taxonomy" id="2126740"/>
    <lineage>
        <taxon>Bacteria</taxon>
        <taxon>Bacillati</taxon>
        <taxon>Bacillota</taxon>
        <taxon>Clostridia</taxon>
        <taxon>Eubacteriales</taxon>
        <taxon>Clostridiaceae</taxon>
        <taxon>Clostridium</taxon>
    </lineage>
</organism>
<accession>A0A2T3FL27</accession>
<comment type="caution">
    <text evidence="7">The sequence shown here is derived from an EMBL/GenBank/DDBJ whole genome shotgun (WGS) entry which is preliminary data.</text>
</comment>
<dbReference type="GeneID" id="79841385"/>
<dbReference type="GO" id="GO:0071897">
    <property type="term" value="P:DNA biosynthetic process"/>
    <property type="evidence" value="ECO:0007669"/>
    <property type="project" value="UniProtKB-KW"/>
</dbReference>
<name>A0A2T3FL27_9CLOT</name>
<sequence length="82" mass="9015">MTYKTKGVCSREINFEVEDNKVKNVQFVGGCSGNTQGVARLIDGMDIDEAISRIEGIQCGFRPTSCPDQLAQALKEYKANVK</sequence>
<keyword evidence="3" id="KW-0237">DNA synthesis</keyword>
<reference evidence="7 8" key="1">
    <citation type="submission" date="2018-03" db="EMBL/GenBank/DDBJ databases">
        <title>Lachnoclostridium SNUG30386 gen.nov., sp.nov., isolated from human faeces.</title>
        <authorList>
            <person name="Seo B."/>
            <person name="Jeon K."/>
            <person name="Ko G."/>
        </authorList>
    </citation>
    <scope>NUCLEOTIDE SEQUENCE [LARGE SCALE GENOMIC DNA]</scope>
    <source>
        <strain evidence="7 8">SNUG30386</strain>
    </source>
</reference>
<evidence type="ECO:0000256" key="5">
    <source>
        <dbReference type="ARBA" id="ARBA00047754"/>
    </source>
</evidence>
<feature type="domain" description="TSCPD" evidence="6">
    <location>
        <begin position="2"/>
        <end position="77"/>
    </location>
</feature>
<dbReference type="AlphaFoldDB" id="A0A2T3FL27"/>
<dbReference type="EC" id="1.17.4.1" evidence="2"/>
<evidence type="ECO:0000256" key="3">
    <source>
        <dbReference type="ARBA" id="ARBA00022634"/>
    </source>
</evidence>
<proteinExistence type="inferred from homology"/>
<evidence type="ECO:0000313" key="8">
    <source>
        <dbReference type="Proteomes" id="UP000241048"/>
    </source>
</evidence>
<dbReference type="GO" id="GO:0000166">
    <property type="term" value="F:nucleotide binding"/>
    <property type="evidence" value="ECO:0007669"/>
    <property type="project" value="UniProtKB-KW"/>
</dbReference>
<evidence type="ECO:0000313" key="7">
    <source>
        <dbReference type="EMBL" id="PST35991.1"/>
    </source>
</evidence>
<dbReference type="GO" id="GO:0004748">
    <property type="term" value="F:ribonucleoside-diphosphate reductase activity, thioredoxin disulfide as acceptor"/>
    <property type="evidence" value="ECO:0007669"/>
    <property type="project" value="UniProtKB-EC"/>
</dbReference>
<keyword evidence="4" id="KW-0547">Nucleotide-binding</keyword>
<evidence type="ECO:0000259" key="6">
    <source>
        <dbReference type="Pfam" id="PF12637"/>
    </source>
</evidence>
<keyword evidence="8" id="KW-1185">Reference proteome</keyword>